<dbReference type="PANTHER" id="PTHR45762">
    <property type="entry name" value="ZINC FINGER RNA-BINDING PROTEIN"/>
    <property type="match status" value="1"/>
</dbReference>
<dbReference type="SUPFAM" id="SSF57667">
    <property type="entry name" value="beta-beta-alpha zinc fingers"/>
    <property type="match status" value="1"/>
</dbReference>
<protein>
    <submittedName>
        <fullName evidence="3">DZF domain-containing protein</fullName>
    </submittedName>
</protein>
<keyword evidence="2" id="KW-1185">Reference proteome</keyword>
<dbReference type="GO" id="GO:0008270">
    <property type="term" value="F:zinc ion binding"/>
    <property type="evidence" value="ECO:0007669"/>
    <property type="project" value="InterPro"/>
</dbReference>
<dbReference type="WBParaSite" id="jg25989">
    <property type="protein sequence ID" value="jg25989"/>
    <property type="gene ID" value="jg25989"/>
</dbReference>
<dbReference type="Pfam" id="PF12874">
    <property type="entry name" value="zf-met"/>
    <property type="match status" value="1"/>
</dbReference>
<evidence type="ECO:0000313" key="2">
    <source>
        <dbReference type="Proteomes" id="UP000887574"/>
    </source>
</evidence>
<evidence type="ECO:0000313" key="3">
    <source>
        <dbReference type="WBParaSite" id="jg25989"/>
    </source>
</evidence>
<dbReference type="Proteomes" id="UP000887574">
    <property type="component" value="Unplaced"/>
</dbReference>
<dbReference type="GO" id="GO:0003725">
    <property type="term" value="F:double-stranded RNA binding"/>
    <property type="evidence" value="ECO:0007669"/>
    <property type="project" value="TreeGrafter"/>
</dbReference>
<dbReference type="InterPro" id="IPR003604">
    <property type="entry name" value="Matrin/U1-like-C_Znf_C2H2"/>
</dbReference>
<dbReference type="InterPro" id="IPR043519">
    <property type="entry name" value="NT_sf"/>
</dbReference>
<dbReference type="AlphaFoldDB" id="A0A915E439"/>
<dbReference type="SMART" id="SM00451">
    <property type="entry name" value="ZnF_U1"/>
    <property type="match status" value="1"/>
</dbReference>
<dbReference type="InterPro" id="IPR036236">
    <property type="entry name" value="Znf_C2H2_sf"/>
</dbReference>
<dbReference type="InterPro" id="IPR013087">
    <property type="entry name" value="Znf_C2H2_type"/>
</dbReference>
<accession>A0A915E439</accession>
<evidence type="ECO:0000259" key="1">
    <source>
        <dbReference type="PROSITE" id="PS51703"/>
    </source>
</evidence>
<dbReference type="PANTHER" id="PTHR45762:SF3">
    <property type="entry name" value="ZINC-FINGER PROTEIN AT 72D, ISOFORM B"/>
    <property type="match status" value="1"/>
</dbReference>
<dbReference type="GO" id="GO:0071011">
    <property type="term" value="C:precatalytic spliceosome"/>
    <property type="evidence" value="ECO:0007669"/>
    <property type="project" value="TreeGrafter"/>
</dbReference>
<dbReference type="PROSITE" id="PS51703">
    <property type="entry name" value="DZF"/>
    <property type="match status" value="1"/>
</dbReference>
<dbReference type="GO" id="GO:0003727">
    <property type="term" value="F:single-stranded RNA binding"/>
    <property type="evidence" value="ECO:0007669"/>
    <property type="project" value="TreeGrafter"/>
</dbReference>
<name>A0A915E439_9BILA</name>
<organism evidence="2 3">
    <name type="scientific">Ditylenchus dipsaci</name>
    <dbReference type="NCBI Taxonomy" id="166011"/>
    <lineage>
        <taxon>Eukaryota</taxon>
        <taxon>Metazoa</taxon>
        <taxon>Ecdysozoa</taxon>
        <taxon>Nematoda</taxon>
        <taxon>Chromadorea</taxon>
        <taxon>Rhabditida</taxon>
        <taxon>Tylenchina</taxon>
        <taxon>Tylenchomorpha</taxon>
        <taxon>Sphaerularioidea</taxon>
        <taxon>Anguinidae</taxon>
        <taxon>Anguininae</taxon>
        <taxon>Ditylenchus</taxon>
    </lineage>
</organism>
<dbReference type="Gene3D" id="3.30.460.10">
    <property type="entry name" value="Beta Polymerase, domain 2"/>
    <property type="match status" value="1"/>
</dbReference>
<dbReference type="InterPro" id="IPR049401">
    <property type="entry name" value="DZF_dom_N"/>
</dbReference>
<sequence length="416" mass="45815">MVTGRQTLSLRSSAVRGCRIWTVDNATCSSDFKLQKYSVHVSQCFHGLSQLFVPAIPQQSGSPLAGYGQHPKAPGSLATGYPMLNMPGSPSTNKIGGVNSTPLGLNSGYYAGYEHNVMASAILEDVKGSVIDSVNRFHKFTASFARGKAHKQKELMSKGGTVQNLSRNKVTFKCDVCQVMCSAQDAYDAHVKGAKHQKTIATMKKMGQSFRLRNPLLFLLMQESQGTESNMNLVGLEFIEEINGVREKLLTNASSATAHKIQYKIKINPTLKVEVKTPYGSSKSEVVQVIILIHRKRTTIRQQPQCLESSDDRHVVAKNESLLPSKTDMDLIEKLVSMIERTLKNISDKWAEEDKAALVGADAEKDASTTEPTETTDPERLLKGVMRVGLMAKNLLLSDDKEVNLLVLCSKFRQSH</sequence>
<reference evidence="3" key="1">
    <citation type="submission" date="2022-11" db="UniProtKB">
        <authorList>
            <consortium name="WormBaseParasite"/>
        </authorList>
    </citation>
    <scope>IDENTIFICATION</scope>
</reference>
<proteinExistence type="predicted"/>
<dbReference type="Gene3D" id="3.30.160.60">
    <property type="entry name" value="Classic Zinc Finger"/>
    <property type="match status" value="1"/>
</dbReference>
<feature type="domain" description="DZF" evidence="1">
    <location>
        <begin position="297"/>
        <end position="416"/>
    </location>
</feature>
<dbReference type="Pfam" id="PF07528">
    <property type="entry name" value="DZF_N"/>
    <property type="match status" value="1"/>
</dbReference>
<dbReference type="InterPro" id="IPR006561">
    <property type="entry name" value="DZF_dom"/>
</dbReference>